<evidence type="ECO:0000256" key="15">
    <source>
        <dbReference type="ARBA" id="ARBA00032605"/>
    </source>
</evidence>
<feature type="transmembrane region" description="Helical" evidence="19">
    <location>
        <begin position="64"/>
        <end position="81"/>
    </location>
</feature>
<dbReference type="UniPathway" id="UPA00148">
    <property type="reaction ID" value="UER00238"/>
</dbReference>
<keyword evidence="21" id="KW-1185">Reference proteome</keyword>
<dbReference type="EC" id="2.7.8.26" evidence="5 19"/>
<gene>
    <name evidence="19" type="primary">cobS</name>
    <name evidence="20" type="ORF">DFR67_11034</name>
</gene>
<evidence type="ECO:0000256" key="2">
    <source>
        <dbReference type="ARBA" id="ARBA00004651"/>
    </source>
</evidence>
<dbReference type="GO" id="GO:0009236">
    <property type="term" value="P:cobalamin biosynthetic process"/>
    <property type="evidence" value="ECO:0007669"/>
    <property type="project" value="UniProtKB-UniRule"/>
</dbReference>
<dbReference type="Proteomes" id="UP000247591">
    <property type="component" value="Unassembled WGS sequence"/>
</dbReference>
<evidence type="ECO:0000256" key="14">
    <source>
        <dbReference type="ARBA" id="ARBA00025228"/>
    </source>
</evidence>
<evidence type="ECO:0000256" key="16">
    <source>
        <dbReference type="ARBA" id="ARBA00032853"/>
    </source>
</evidence>
<feature type="transmembrane region" description="Helical" evidence="19">
    <location>
        <begin position="36"/>
        <end position="58"/>
    </location>
</feature>
<comment type="catalytic activity">
    <reaction evidence="17 19">
        <text>alpha-ribazole + adenosylcob(III)inamide-GDP = adenosylcob(III)alamin + GMP + H(+)</text>
        <dbReference type="Rhea" id="RHEA:16049"/>
        <dbReference type="ChEBI" id="CHEBI:10329"/>
        <dbReference type="ChEBI" id="CHEBI:15378"/>
        <dbReference type="ChEBI" id="CHEBI:18408"/>
        <dbReference type="ChEBI" id="CHEBI:58115"/>
        <dbReference type="ChEBI" id="CHEBI:60487"/>
        <dbReference type="EC" id="2.7.8.26"/>
    </reaction>
</comment>
<comment type="subcellular location">
    <subcellularLocation>
        <location evidence="2 19">Cell membrane</location>
        <topology evidence="2 19">Multi-pass membrane protein</topology>
    </subcellularLocation>
</comment>
<keyword evidence="13 19" id="KW-0472">Membrane</keyword>
<comment type="function">
    <text evidence="14 19">Joins adenosylcobinamide-GDP and alpha-ribazole to generate adenosylcobalamin (Ado-cobalamin). Also synthesizes adenosylcobalamin 5'-phosphate from adenosylcobinamide-GDP and alpha-ribazole 5'-phosphate.</text>
</comment>
<comment type="pathway">
    <text evidence="3 19">Cofactor biosynthesis; adenosylcobalamin biosynthesis; adenosylcobalamin from cob(II)yrinate a,c-diamide: step 7/7.</text>
</comment>
<dbReference type="PANTHER" id="PTHR34148:SF1">
    <property type="entry name" value="ADENOSYLCOBINAMIDE-GDP RIBAZOLETRANSFERASE"/>
    <property type="match status" value="1"/>
</dbReference>
<dbReference type="HAMAP" id="MF_00719">
    <property type="entry name" value="CobS"/>
    <property type="match status" value="1"/>
</dbReference>
<accession>A0A318RYE8</accession>
<evidence type="ECO:0000256" key="11">
    <source>
        <dbReference type="ARBA" id="ARBA00022842"/>
    </source>
</evidence>
<evidence type="ECO:0000256" key="9">
    <source>
        <dbReference type="ARBA" id="ARBA00022679"/>
    </source>
</evidence>
<evidence type="ECO:0000313" key="20">
    <source>
        <dbReference type="EMBL" id="PYE15374.1"/>
    </source>
</evidence>
<dbReference type="Pfam" id="PF02654">
    <property type="entry name" value="CobS"/>
    <property type="match status" value="1"/>
</dbReference>
<evidence type="ECO:0000256" key="8">
    <source>
        <dbReference type="ARBA" id="ARBA00022573"/>
    </source>
</evidence>
<organism evidence="20 21">
    <name type="scientific">Williamsia limnetica</name>
    <dbReference type="NCBI Taxonomy" id="882452"/>
    <lineage>
        <taxon>Bacteria</taxon>
        <taxon>Bacillati</taxon>
        <taxon>Actinomycetota</taxon>
        <taxon>Actinomycetes</taxon>
        <taxon>Mycobacteriales</taxon>
        <taxon>Nocardiaceae</taxon>
        <taxon>Williamsia</taxon>
    </lineage>
</organism>
<name>A0A318RYE8_WILLI</name>
<feature type="transmembrane region" description="Helical" evidence="19">
    <location>
        <begin position="117"/>
        <end position="136"/>
    </location>
</feature>
<evidence type="ECO:0000256" key="12">
    <source>
        <dbReference type="ARBA" id="ARBA00022989"/>
    </source>
</evidence>
<feature type="transmembrane region" description="Helical" evidence="19">
    <location>
        <begin position="204"/>
        <end position="223"/>
    </location>
</feature>
<keyword evidence="7 19" id="KW-1003">Cell membrane</keyword>
<dbReference type="PANTHER" id="PTHR34148">
    <property type="entry name" value="ADENOSYLCOBINAMIDE-GDP RIBAZOLETRANSFERASE"/>
    <property type="match status" value="1"/>
</dbReference>
<evidence type="ECO:0000256" key="5">
    <source>
        <dbReference type="ARBA" id="ARBA00013200"/>
    </source>
</evidence>
<reference evidence="20 21" key="1">
    <citation type="submission" date="2018-06" db="EMBL/GenBank/DDBJ databases">
        <title>Genomic Encyclopedia of Type Strains, Phase IV (KMG-IV): sequencing the most valuable type-strain genomes for metagenomic binning, comparative biology and taxonomic classification.</title>
        <authorList>
            <person name="Goeker M."/>
        </authorList>
    </citation>
    <scope>NUCLEOTIDE SEQUENCE [LARGE SCALE GENOMIC DNA]</scope>
    <source>
        <strain evidence="20 21">DSM 45521</strain>
    </source>
</reference>
<evidence type="ECO:0000256" key="17">
    <source>
        <dbReference type="ARBA" id="ARBA00048623"/>
    </source>
</evidence>
<evidence type="ECO:0000256" key="19">
    <source>
        <dbReference type="HAMAP-Rule" id="MF_00719"/>
    </source>
</evidence>
<dbReference type="AlphaFoldDB" id="A0A318RYE8"/>
<keyword evidence="11 19" id="KW-0460">Magnesium</keyword>
<dbReference type="EMBL" id="QJSP01000010">
    <property type="protein sequence ID" value="PYE15374.1"/>
    <property type="molecule type" value="Genomic_DNA"/>
</dbReference>
<feature type="transmembrane region" description="Helical" evidence="19">
    <location>
        <begin position="142"/>
        <end position="162"/>
    </location>
</feature>
<sequence>MSLRGAIRGPQTAFSWLTILPVPEPAGPFDRSLGGAAIGSTPLVGCVLGAIAAAAAFGLEHTELPALLCGLLIVGLLAVLTRGMHLDGLADTADGLGCYGPPVRVHQVMHSGSTGPFGAATLVIVMGAQAVGYGTLMQESNWAAFIFIGFVSRVATVIGCRISLPPAAESKFGGLTAGTQRLTIPFWVLGALAVGFAVGPDLPVPGVLAVVVVTLFAWLFSAHCAQRFGGMNGDVLGALIEVSTLIALCVVLAG</sequence>
<evidence type="ECO:0000313" key="21">
    <source>
        <dbReference type="Proteomes" id="UP000247591"/>
    </source>
</evidence>
<comment type="catalytic activity">
    <reaction evidence="18 19">
        <text>alpha-ribazole 5'-phosphate + adenosylcob(III)inamide-GDP = adenosylcob(III)alamin 5'-phosphate + GMP + H(+)</text>
        <dbReference type="Rhea" id="RHEA:23560"/>
        <dbReference type="ChEBI" id="CHEBI:15378"/>
        <dbReference type="ChEBI" id="CHEBI:57918"/>
        <dbReference type="ChEBI" id="CHEBI:58115"/>
        <dbReference type="ChEBI" id="CHEBI:60487"/>
        <dbReference type="ChEBI" id="CHEBI:60493"/>
        <dbReference type="EC" id="2.7.8.26"/>
    </reaction>
</comment>
<proteinExistence type="inferred from homology"/>
<evidence type="ECO:0000256" key="13">
    <source>
        <dbReference type="ARBA" id="ARBA00023136"/>
    </source>
</evidence>
<evidence type="ECO:0000256" key="10">
    <source>
        <dbReference type="ARBA" id="ARBA00022692"/>
    </source>
</evidence>
<keyword evidence="8 19" id="KW-0169">Cobalamin biosynthesis</keyword>
<protein>
    <recommendedName>
        <fullName evidence="6 19">Adenosylcobinamide-GDP ribazoletransferase</fullName>
        <ecNumber evidence="5 19">2.7.8.26</ecNumber>
    </recommendedName>
    <alternativeName>
        <fullName evidence="16 19">Cobalamin synthase</fullName>
    </alternativeName>
    <alternativeName>
        <fullName evidence="15 19">Cobalamin-5'-phosphate synthase</fullName>
    </alternativeName>
</protein>
<keyword evidence="9 19" id="KW-0808">Transferase</keyword>
<evidence type="ECO:0000256" key="4">
    <source>
        <dbReference type="ARBA" id="ARBA00010561"/>
    </source>
</evidence>
<evidence type="ECO:0000256" key="1">
    <source>
        <dbReference type="ARBA" id="ARBA00001946"/>
    </source>
</evidence>
<comment type="similarity">
    <text evidence="4 19">Belongs to the CobS family.</text>
</comment>
<comment type="cofactor">
    <cofactor evidence="1 19">
        <name>Mg(2+)</name>
        <dbReference type="ChEBI" id="CHEBI:18420"/>
    </cofactor>
</comment>
<dbReference type="GO" id="GO:0005886">
    <property type="term" value="C:plasma membrane"/>
    <property type="evidence" value="ECO:0007669"/>
    <property type="project" value="UniProtKB-SubCell"/>
</dbReference>
<feature type="transmembrane region" description="Helical" evidence="19">
    <location>
        <begin position="182"/>
        <end position="198"/>
    </location>
</feature>
<evidence type="ECO:0000256" key="6">
    <source>
        <dbReference type="ARBA" id="ARBA00015850"/>
    </source>
</evidence>
<dbReference type="GO" id="GO:0008818">
    <property type="term" value="F:cobalamin 5'-phosphate synthase activity"/>
    <property type="evidence" value="ECO:0007669"/>
    <property type="project" value="UniProtKB-UniRule"/>
</dbReference>
<keyword evidence="10 19" id="KW-0812">Transmembrane</keyword>
<keyword evidence="12 19" id="KW-1133">Transmembrane helix</keyword>
<feature type="transmembrane region" description="Helical" evidence="19">
    <location>
        <begin position="235"/>
        <end position="253"/>
    </location>
</feature>
<dbReference type="GO" id="GO:0051073">
    <property type="term" value="F:adenosylcobinamide-GDP ribazoletransferase activity"/>
    <property type="evidence" value="ECO:0007669"/>
    <property type="project" value="UniProtKB-UniRule"/>
</dbReference>
<evidence type="ECO:0000256" key="3">
    <source>
        <dbReference type="ARBA" id="ARBA00004663"/>
    </source>
</evidence>
<dbReference type="RefSeq" id="WP_110470733.1">
    <property type="nucleotide sequence ID" value="NZ_QJSP01000010.1"/>
</dbReference>
<evidence type="ECO:0000256" key="18">
    <source>
        <dbReference type="ARBA" id="ARBA00049504"/>
    </source>
</evidence>
<dbReference type="OrthoDB" id="9794223at2"/>
<dbReference type="InterPro" id="IPR003805">
    <property type="entry name" value="CobS"/>
</dbReference>
<comment type="caution">
    <text evidence="20">The sequence shown here is derived from an EMBL/GenBank/DDBJ whole genome shotgun (WGS) entry which is preliminary data.</text>
</comment>
<evidence type="ECO:0000256" key="7">
    <source>
        <dbReference type="ARBA" id="ARBA00022475"/>
    </source>
</evidence>